<accession>A0ABQ7HUZ8</accession>
<dbReference type="Proteomes" id="UP001516464">
    <property type="component" value="Unassembled WGS sequence"/>
</dbReference>
<organism evidence="1 2">
    <name type="scientific">Astathelohania contejeani</name>
    <dbReference type="NCBI Taxonomy" id="164912"/>
    <lineage>
        <taxon>Eukaryota</taxon>
        <taxon>Fungi</taxon>
        <taxon>Fungi incertae sedis</taxon>
        <taxon>Microsporidia</taxon>
        <taxon>Astathelohaniidae</taxon>
        <taxon>Astathelohania</taxon>
    </lineage>
</organism>
<evidence type="ECO:0000313" key="1">
    <source>
        <dbReference type="EMBL" id="KAF7670686.1"/>
    </source>
</evidence>
<name>A0ABQ7HUZ8_9MICR</name>
<reference evidence="1 2" key="1">
    <citation type="submission" date="2019-01" db="EMBL/GenBank/DDBJ databases">
        <title>Genomes sequencing and comparative genomics of infectious freshwater microsporidia, Cucumispora dikerogammari and Thelohania contejeani.</title>
        <authorList>
            <person name="Cormier A."/>
            <person name="Giraud I."/>
            <person name="Wattier R."/>
            <person name="Teixeira M."/>
            <person name="Grandjean F."/>
            <person name="Rigaud T."/>
            <person name="Cordaux R."/>
        </authorList>
    </citation>
    <scope>NUCLEOTIDE SEQUENCE [LARGE SCALE GENOMIC DNA]</scope>
    <source>
        <strain evidence="1">T1</strain>
        <tissue evidence="1">Spores</tissue>
    </source>
</reference>
<comment type="caution">
    <text evidence="1">The sequence shown here is derived from an EMBL/GenBank/DDBJ whole genome shotgun (WGS) entry which is preliminary data.</text>
</comment>
<keyword evidence="2" id="KW-1185">Reference proteome</keyword>
<sequence>MTYNFYNKKKKKIKSIEVGITSQDNLRIVETEKNKYDILANEVGLLYKANSKIIANIITWDGVVTKYHSNILKYLNITATIEAYIQYRSNEENARNHFI</sequence>
<gene>
    <name evidence="1" type="ORF">TCON_2799</name>
</gene>
<dbReference type="EMBL" id="SBIQ01000895">
    <property type="protein sequence ID" value="KAF7670686.1"/>
    <property type="molecule type" value="Genomic_DNA"/>
</dbReference>
<protein>
    <submittedName>
        <fullName evidence="1">Uncharacterized protein</fullName>
    </submittedName>
</protein>
<evidence type="ECO:0000313" key="2">
    <source>
        <dbReference type="Proteomes" id="UP001516464"/>
    </source>
</evidence>
<proteinExistence type="predicted"/>